<dbReference type="Proteomes" id="UP000187203">
    <property type="component" value="Unassembled WGS sequence"/>
</dbReference>
<evidence type="ECO:0000256" key="1">
    <source>
        <dbReference type="SAM" id="MobiDB-lite"/>
    </source>
</evidence>
<evidence type="ECO:0000313" key="2">
    <source>
        <dbReference type="EMBL" id="OMP06268.1"/>
    </source>
</evidence>
<protein>
    <submittedName>
        <fullName evidence="2">Uncharacterized protein</fullName>
    </submittedName>
</protein>
<evidence type="ECO:0000313" key="3">
    <source>
        <dbReference type="Proteomes" id="UP000187203"/>
    </source>
</evidence>
<comment type="caution">
    <text evidence="2">The sequence shown here is derived from an EMBL/GenBank/DDBJ whole genome shotgun (WGS) entry which is preliminary data.</text>
</comment>
<reference evidence="3" key="1">
    <citation type="submission" date="2013-09" db="EMBL/GenBank/DDBJ databases">
        <title>Corchorus olitorius genome sequencing.</title>
        <authorList>
            <person name="Alam M."/>
            <person name="Haque M.S."/>
            <person name="Islam M.S."/>
            <person name="Emdad E.M."/>
            <person name="Islam M.M."/>
            <person name="Ahmed B."/>
            <person name="Halim A."/>
            <person name="Hossen Q.M.M."/>
            <person name="Hossain M.Z."/>
            <person name="Ahmed R."/>
            <person name="Khan M.M."/>
            <person name="Islam R."/>
            <person name="Rashid M.M."/>
            <person name="Khan S.A."/>
            <person name="Rahman M.S."/>
            <person name="Alam M."/>
            <person name="Yahiya A.S."/>
            <person name="Khan M.S."/>
            <person name="Azam M.S."/>
            <person name="Haque T."/>
            <person name="Lashkar M.Z.H."/>
            <person name="Akhand A.I."/>
            <person name="Morshed G."/>
            <person name="Roy S."/>
            <person name="Uddin K.S."/>
            <person name="Rabeya T."/>
            <person name="Hossain A.S."/>
            <person name="Chowdhury A."/>
            <person name="Snigdha A.R."/>
            <person name="Mortoza M.S."/>
            <person name="Matin S.A."/>
            <person name="Hoque S.M.E."/>
            <person name="Islam M.K."/>
            <person name="Roy D.K."/>
            <person name="Haider R."/>
            <person name="Moosa M.M."/>
            <person name="Elias S.M."/>
            <person name="Hasan A.M."/>
            <person name="Jahan S."/>
            <person name="Shafiuddin M."/>
            <person name="Mahmood N."/>
            <person name="Shommy N.S."/>
        </authorList>
    </citation>
    <scope>NUCLEOTIDE SEQUENCE [LARGE SCALE GENOMIC DNA]</scope>
    <source>
        <strain evidence="3">cv. O-4</strain>
    </source>
</reference>
<gene>
    <name evidence="2" type="ORF">COLO4_08233</name>
</gene>
<feature type="region of interest" description="Disordered" evidence="1">
    <location>
        <begin position="1"/>
        <end position="46"/>
    </location>
</feature>
<keyword evidence="3" id="KW-1185">Reference proteome</keyword>
<feature type="compositionally biased region" description="Polar residues" evidence="1">
    <location>
        <begin position="35"/>
        <end position="46"/>
    </location>
</feature>
<sequence>MQARSLWPGRRSSGDSRRTNTKPSRIASTRWAIQRTCSPNRSRSSSAWVKPLMAHIINVAQVTSNAFTFNPPVNF</sequence>
<accession>A0A1R3KGX9</accession>
<dbReference type="AlphaFoldDB" id="A0A1R3KGX9"/>
<proteinExistence type="predicted"/>
<name>A0A1R3KGX9_9ROSI</name>
<dbReference type="EMBL" id="AWUE01013661">
    <property type="protein sequence ID" value="OMP06268.1"/>
    <property type="molecule type" value="Genomic_DNA"/>
</dbReference>
<organism evidence="2 3">
    <name type="scientific">Corchorus olitorius</name>
    <dbReference type="NCBI Taxonomy" id="93759"/>
    <lineage>
        <taxon>Eukaryota</taxon>
        <taxon>Viridiplantae</taxon>
        <taxon>Streptophyta</taxon>
        <taxon>Embryophyta</taxon>
        <taxon>Tracheophyta</taxon>
        <taxon>Spermatophyta</taxon>
        <taxon>Magnoliopsida</taxon>
        <taxon>eudicotyledons</taxon>
        <taxon>Gunneridae</taxon>
        <taxon>Pentapetalae</taxon>
        <taxon>rosids</taxon>
        <taxon>malvids</taxon>
        <taxon>Malvales</taxon>
        <taxon>Malvaceae</taxon>
        <taxon>Grewioideae</taxon>
        <taxon>Apeibeae</taxon>
        <taxon>Corchorus</taxon>
    </lineage>
</organism>